<feature type="compositionally biased region" description="Low complexity" evidence="6">
    <location>
        <begin position="426"/>
        <end position="437"/>
    </location>
</feature>
<feature type="region of interest" description="Disordered" evidence="6">
    <location>
        <begin position="852"/>
        <end position="885"/>
    </location>
</feature>
<accession>A0AAE0GGI9</accession>
<keyword evidence="2 5" id="KW-0378">Hydrolase</keyword>
<dbReference type="Gene3D" id="3.40.50.300">
    <property type="entry name" value="P-loop containing nucleotide triphosphate hydrolases"/>
    <property type="match status" value="3"/>
</dbReference>
<gene>
    <name evidence="8" type="ORF">CYMTET_14180</name>
</gene>
<comment type="caution">
    <text evidence="8">The sequence shown here is derived from an EMBL/GenBank/DDBJ whole genome shotgun (WGS) entry which is preliminary data.</text>
</comment>
<dbReference type="PROSITE" id="PS51198">
    <property type="entry name" value="UVRD_HELICASE_ATP_BIND"/>
    <property type="match status" value="1"/>
</dbReference>
<dbReference type="GO" id="GO:0005524">
    <property type="term" value="F:ATP binding"/>
    <property type="evidence" value="ECO:0007669"/>
    <property type="project" value="UniProtKB-UniRule"/>
</dbReference>
<evidence type="ECO:0000256" key="5">
    <source>
        <dbReference type="PROSITE-ProRule" id="PRU00560"/>
    </source>
</evidence>
<evidence type="ECO:0000256" key="4">
    <source>
        <dbReference type="ARBA" id="ARBA00022840"/>
    </source>
</evidence>
<feature type="region of interest" description="Disordered" evidence="6">
    <location>
        <begin position="415"/>
        <end position="437"/>
    </location>
</feature>
<evidence type="ECO:0000256" key="3">
    <source>
        <dbReference type="ARBA" id="ARBA00022806"/>
    </source>
</evidence>
<dbReference type="PANTHER" id="PTHR21529:SF4">
    <property type="entry name" value="TPR AND ANKYRIN REPEAT-CONTAINING PROTEIN 1"/>
    <property type="match status" value="1"/>
</dbReference>
<evidence type="ECO:0000313" key="8">
    <source>
        <dbReference type="EMBL" id="KAK3277840.1"/>
    </source>
</evidence>
<feature type="compositionally biased region" description="Polar residues" evidence="6">
    <location>
        <begin position="205"/>
        <end position="216"/>
    </location>
</feature>
<feature type="region of interest" description="Disordered" evidence="6">
    <location>
        <begin position="1675"/>
        <end position="1695"/>
    </location>
</feature>
<proteinExistence type="predicted"/>
<feature type="domain" description="UvrD-like helicase ATP-binding" evidence="7">
    <location>
        <begin position="646"/>
        <end position="1008"/>
    </location>
</feature>
<dbReference type="InterPro" id="IPR039904">
    <property type="entry name" value="TRANK1"/>
</dbReference>
<evidence type="ECO:0000259" key="7">
    <source>
        <dbReference type="PROSITE" id="PS51198"/>
    </source>
</evidence>
<feature type="compositionally biased region" description="Basic and acidic residues" evidence="6">
    <location>
        <begin position="1557"/>
        <end position="1571"/>
    </location>
</feature>
<feature type="compositionally biased region" description="Polar residues" evidence="6">
    <location>
        <begin position="64"/>
        <end position="77"/>
    </location>
</feature>
<feature type="region of interest" description="Disordered" evidence="6">
    <location>
        <begin position="1551"/>
        <end position="1571"/>
    </location>
</feature>
<dbReference type="InterPro" id="IPR027417">
    <property type="entry name" value="P-loop_NTPase"/>
</dbReference>
<dbReference type="SUPFAM" id="SSF52540">
    <property type="entry name" value="P-loop containing nucleoside triphosphate hydrolases"/>
    <property type="match status" value="1"/>
</dbReference>
<evidence type="ECO:0000313" key="9">
    <source>
        <dbReference type="Proteomes" id="UP001190700"/>
    </source>
</evidence>
<dbReference type="PANTHER" id="PTHR21529">
    <property type="entry name" value="MAMMARY TURMOR VIRUS RECEPTOR HOMOLOG 1, 2 MTVR1, 2"/>
    <property type="match status" value="1"/>
</dbReference>
<keyword evidence="9" id="KW-1185">Reference proteome</keyword>
<keyword evidence="3 5" id="KW-0347">Helicase</keyword>
<dbReference type="InterPro" id="IPR014016">
    <property type="entry name" value="UvrD-like_ATP-bd"/>
</dbReference>
<feature type="binding site" evidence="5">
    <location>
        <begin position="667"/>
        <end position="674"/>
    </location>
    <ligand>
        <name>ATP</name>
        <dbReference type="ChEBI" id="CHEBI:30616"/>
    </ligand>
</feature>
<feature type="region of interest" description="Disordered" evidence="6">
    <location>
        <begin position="768"/>
        <end position="799"/>
    </location>
</feature>
<name>A0AAE0GGI9_9CHLO</name>
<keyword evidence="1 5" id="KW-0547">Nucleotide-binding</keyword>
<feature type="compositionally biased region" description="Polar residues" evidence="6">
    <location>
        <begin position="107"/>
        <end position="121"/>
    </location>
</feature>
<feature type="compositionally biased region" description="Polar residues" evidence="6">
    <location>
        <begin position="158"/>
        <end position="173"/>
    </location>
</feature>
<sequence>MQNAGGKKGQADGLKLAQRLLERQVATLHESAFRSISSFQKGIELPAQRDPEVLIPSAGDVSACTRSAASPSSQTTVPKAGTDAERDDTTTIHNGTDASDDGGSFTIIDSQESPGAGTSQAGGAAITGGREKEDMPMTKLSPSPKTPKGVKPPRDTSHNGQAASAFQDSTSCGHTDDDSTSGFSLLGAPETDDGDGHAPKHSNEKAGSTSSFETVSQGAPSTAFSFVEVRACAVEALGPIAQSAFDGGSSAQLTAPVKGRQAEPATGAIATVADAAKSEDADAGVKEVDDRPKCSGVASATFQLRDGNTGASSACVDTLQLHQWTEAELSGPVWNDPRGMAREGKVAARRPPLDPERSKAVKWTMVADSAVQGKLRQVRVRDPALWAEAVERLKRLRVGLFGDRRPLTLQQPRIEVLRRPSPPAATPAGTSGSSTAGVAVGVDSATASGGAGTAADEGQAGARLAPGGDLYLLWIMDVQYCSDLHHAHTVLRVLCLSSHHAVMKALNKCVAKVLAQAASGSDASSDPDAWRVECDPYYGIFTPVVQGVPGAEECRGEGSGGGGAEGLRAGLHIPLRNAMASHRAAAKGGTAEGDTSVDAETRGIFMGERAPDLPTFREFHELDLDSPAHTGETKGSEAGVSPSPHLLALSAEQERAARSSRAVLVHGRSGTGKTTVICRRILRQIRVAPSSRQVYITRSSMLCASVARELRAMGCVAHAPQGGESAGGCGPEVKALMDAGAFPLLLTWQHLEDFLLWSFEADEGASTSAVSAKSKRSKAGGSDLGTHPAQAHPPSRSRFQRRVDWPRFRDVYWPLMPAKAKRSLEPRMVWTEIQTVLSGSFKRLHQAAVLGGGAPSLQPQSGCEQAETAEEPAEERGSTVNGVSLPPEDEKLVRAAFLNYGELKHRRGEVDEVDVAVALYHSLRQHALLRRLRLDQVYVDEAQDFAPAQLLVLLCLSGNADGYLVAGDTCQTINEGCAFSFADVRNAFRRQFRADPEMHALSINYRSLSGIVLLANSIVHLLQSHFPGSLDVLPPERVAQGGPCPLFITASRDMPLEAHLMGRARTAEAGGAPPQGAGAIDRTCAVVLVRTNAARERVRERGVLANILTVAEAKGLEFDYVVLADFFADSTLPNAGMVWNLPRGDDGSGVRQLLEVHTAKALGRQSPKHRQQLYRIANAVQELKVLYTAVTRGRLQCALVETSAGRPQHILRLWQHDKCIQPTGSPPGGAGGAVRPVLELMRESVASITGSASPSEGYTDGESLAAAWSRAQNLAAMARQLFAHAVDSRQARWRVFLEAHHTFAEALAEARPLLPAERDASATEEDGLKAEQRRFLKQMERQRDLSLAYHQFCAAVYDERNSALTSSGRKRQLEEAAAAFVMWGELEVAAEAFEAVGRHREAAYCHVYSNRRHLTIPGSAAASPDTASAAAASSKVCGALRVAEMWPELATALLVASDADAALQVLADHLPDKKAPADEAARHVELGVCSLQRADWLGSARARPSRQRVLDVSLKVQLHAAKWLMSSIGIYDASAFPPAASPDAAALSGALWNGDSRPAEEPDTTVEKDPAAAGRDVDTWSMVQAVARTVHGPAHGGSFAVTFCDALVALVKGLDRRAQARSLAALEPAMRIWGSVVRARALSSDGSRFNFEARDAARMPVWLCEKLRAHWAASAPAEHAKRQRGQPAGHQEPPPPVVMQQLPALLVVHAPPLVAEEWLRSSRRSLALHHLCAFFESALLPQPGRGIPRDDVDRAIQDLRPQLDRWLDLHPSALELPLLKQRQAERALGRRADARLQGSEGSYAARGGDESVDAAAATSLADLICQRSAAFVLGIFGHGGGGGIVGEKEHAERALAAASEKLCAVHERLQPERQQLYKSMRHNRYEVSHAEKRQKALHVKQTEWALHKGEIEDRMATLRKKLLRFAAENKIGTPLDSPTGLWQSTESTSRLAASDWGERGYGELHLGANIQRVERAVQAMISGDGGSEQRNDTAENDGAHADQLRAEACEWWGSMDAIDETLRQREEDLIAEMDSVQSKRAALNEAFAKFRIQSATWCQLAADASKRAVCEWIVCACNAQKAVWLTSSTMRPCAAIDKALELVQRCMENVNTKLGNKLVTCEWPWGLLWAPLIRWSLGIVMSALPLPTPEVQHSAKSAPFPASEASSLYPDIIKPHGATQTTAALHAVLITAMCDVPTEGTVYVVDSMRMIWHSLNNLHADKAASQKRPLHAASQQQVVTHLQLHELDNKIAIPLLRSLTGVLWR</sequence>
<organism evidence="8 9">
    <name type="scientific">Cymbomonas tetramitiformis</name>
    <dbReference type="NCBI Taxonomy" id="36881"/>
    <lineage>
        <taxon>Eukaryota</taxon>
        <taxon>Viridiplantae</taxon>
        <taxon>Chlorophyta</taxon>
        <taxon>Pyramimonadophyceae</taxon>
        <taxon>Pyramimonadales</taxon>
        <taxon>Pyramimonadaceae</taxon>
        <taxon>Cymbomonas</taxon>
    </lineage>
</organism>
<dbReference type="EMBL" id="LGRX02005852">
    <property type="protein sequence ID" value="KAK3277840.1"/>
    <property type="molecule type" value="Genomic_DNA"/>
</dbReference>
<evidence type="ECO:0000256" key="2">
    <source>
        <dbReference type="ARBA" id="ARBA00022801"/>
    </source>
</evidence>
<keyword evidence="4 5" id="KW-0067">ATP-binding</keyword>
<feature type="region of interest" description="Disordered" evidence="6">
    <location>
        <begin position="57"/>
        <end position="216"/>
    </location>
</feature>
<evidence type="ECO:0000256" key="1">
    <source>
        <dbReference type="ARBA" id="ARBA00022741"/>
    </source>
</evidence>
<protein>
    <recommendedName>
        <fullName evidence="7">UvrD-like helicase ATP-binding domain-containing protein</fullName>
    </recommendedName>
</protein>
<dbReference type="GO" id="GO:0004386">
    <property type="term" value="F:helicase activity"/>
    <property type="evidence" value="ECO:0007669"/>
    <property type="project" value="UniProtKB-UniRule"/>
</dbReference>
<evidence type="ECO:0000256" key="6">
    <source>
        <dbReference type="SAM" id="MobiDB-lite"/>
    </source>
</evidence>
<dbReference type="GO" id="GO:0016787">
    <property type="term" value="F:hydrolase activity"/>
    <property type="evidence" value="ECO:0007669"/>
    <property type="project" value="UniProtKB-UniRule"/>
</dbReference>
<reference evidence="8 9" key="1">
    <citation type="journal article" date="2015" name="Genome Biol. Evol.">
        <title>Comparative Genomics of a Bacterivorous Green Alga Reveals Evolutionary Causalities and Consequences of Phago-Mixotrophic Mode of Nutrition.</title>
        <authorList>
            <person name="Burns J.A."/>
            <person name="Paasch A."/>
            <person name="Narechania A."/>
            <person name="Kim E."/>
        </authorList>
    </citation>
    <scope>NUCLEOTIDE SEQUENCE [LARGE SCALE GENOMIC DNA]</scope>
    <source>
        <strain evidence="8 9">PLY_AMNH</strain>
    </source>
</reference>
<dbReference type="Proteomes" id="UP001190700">
    <property type="component" value="Unassembled WGS sequence"/>
</dbReference>
<feature type="compositionally biased region" description="Basic and acidic residues" evidence="6">
    <location>
        <begin position="194"/>
        <end position="204"/>
    </location>
</feature>